<dbReference type="EMBL" id="JBIYDN010000001">
    <property type="protein sequence ID" value="MFK4440041.1"/>
    <property type="molecule type" value="Genomic_DNA"/>
</dbReference>
<accession>A0ABW8MB57</accession>
<proteinExistence type="predicted"/>
<gene>
    <name evidence="1" type="ORF">ABH943_000041</name>
</gene>
<protein>
    <submittedName>
        <fullName evidence="1">Uncharacterized protein</fullName>
    </submittedName>
</protein>
<sequence>MLDHPQLPLARGRKRFATHRAGEVYGAGATWKAASSLRRITPLGLRDRAGPKPLLHDSA</sequence>
<organism evidence="1 2">
    <name type="scientific">Caballeronia udeis</name>
    <dbReference type="NCBI Taxonomy" id="1232866"/>
    <lineage>
        <taxon>Bacteria</taxon>
        <taxon>Pseudomonadati</taxon>
        <taxon>Pseudomonadota</taxon>
        <taxon>Betaproteobacteria</taxon>
        <taxon>Burkholderiales</taxon>
        <taxon>Burkholderiaceae</taxon>
        <taxon>Caballeronia</taxon>
    </lineage>
</organism>
<dbReference type="Proteomes" id="UP001620514">
    <property type="component" value="Unassembled WGS sequence"/>
</dbReference>
<name>A0ABW8MB57_9BURK</name>
<keyword evidence="2" id="KW-1185">Reference proteome</keyword>
<evidence type="ECO:0000313" key="2">
    <source>
        <dbReference type="Proteomes" id="UP001620514"/>
    </source>
</evidence>
<reference evidence="1 2" key="2">
    <citation type="submission" date="2024-11" db="EMBL/GenBank/DDBJ databases">
        <title>Using genomics to understand microbial adaptation to soil warming.</title>
        <authorList>
            <person name="Deangelis K.M. PhD."/>
        </authorList>
    </citation>
    <scope>NUCLEOTIDE SEQUENCE [LARGE SCALE GENOMIC DNA]</scope>
    <source>
        <strain evidence="1 2">GAS97</strain>
    </source>
</reference>
<reference evidence="1 2" key="1">
    <citation type="submission" date="2024-10" db="EMBL/GenBank/DDBJ databases">
        <authorList>
            <person name="Deangelis K."/>
            <person name="Huntemann M."/>
            <person name="Clum A."/>
            <person name="Wang J."/>
            <person name="Palaniappan K."/>
            <person name="Ritter S."/>
            <person name="Chen I.-M."/>
            <person name="Stamatis D."/>
            <person name="Reddy T."/>
            <person name="O'Malley R."/>
            <person name="Daum C."/>
            <person name="Ng V."/>
            <person name="Ivanova N."/>
            <person name="Kyrpides N."/>
            <person name="Woyke T."/>
        </authorList>
    </citation>
    <scope>NUCLEOTIDE SEQUENCE [LARGE SCALE GENOMIC DNA]</scope>
    <source>
        <strain evidence="1 2">GAS97</strain>
    </source>
</reference>
<evidence type="ECO:0000313" key="1">
    <source>
        <dbReference type="EMBL" id="MFK4440041.1"/>
    </source>
</evidence>
<comment type="caution">
    <text evidence="1">The sequence shown here is derived from an EMBL/GenBank/DDBJ whole genome shotgun (WGS) entry which is preliminary data.</text>
</comment>